<evidence type="ECO:0000313" key="1">
    <source>
        <dbReference type="EMBL" id="KPV54078.1"/>
    </source>
</evidence>
<comment type="caution">
    <text evidence="1">The sequence shown here is derived from an EMBL/GenBank/DDBJ whole genome shotgun (WGS) entry which is preliminary data.</text>
</comment>
<accession>A0A0P9D887</accession>
<keyword evidence="2" id="KW-1185">Reference proteome</keyword>
<sequence length="211" mass="25118">MRAITQQLELVRIDLDQEDDPQVIFETLNARGVKLWPGDLVRNYVFLEATRRYGNQQQVTKLYETYWKQYDETASAAFWKEYVRQGRLVNPRFELFLFHFLTSQLTKLEGDIQLAHLYRAFGEWWTARNINQPGDIDTALAEIQRYSELYRRIFAQNDDDRLAVFGRRMRVLDNSTVYPLILFLCVERGEETKTELDGILTDIESYLVRRM</sequence>
<gene>
    <name evidence="1" type="ORF">SE17_05895</name>
</gene>
<dbReference type="PANTHER" id="PTHR35149">
    <property type="entry name" value="SLL5132 PROTEIN"/>
    <property type="match status" value="1"/>
</dbReference>
<proteinExistence type="predicted"/>
<name>A0A0P9D887_9CHLR</name>
<feature type="non-terminal residue" evidence="1">
    <location>
        <position position="211"/>
    </location>
</feature>
<dbReference type="AlphaFoldDB" id="A0A0P9D887"/>
<reference evidence="1 2" key="1">
    <citation type="submission" date="2015-09" db="EMBL/GenBank/DDBJ databases">
        <title>Draft genome sequence of Kouleothrix aurantiaca JCM 19913.</title>
        <authorList>
            <person name="Hemp J."/>
        </authorList>
    </citation>
    <scope>NUCLEOTIDE SEQUENCE [LARGE SCALE GENOMIC DNA]</scope>
    <source>
        <strain evidence="1 2">COM-B</strain>
    </source>
</reference>
<dbReference type="Proteomes" id="UP000050509">
    <property type="component" value="Unassembled WGS sequence"/>
</dbReference>
<dbReference type="PANTHER" id="PTHR35149:SF1">
    <property type="entry name" value="DUF5655 DOMAIN-CONTAINING PROTEIN"/>
    <property type="match status" value="1"/>
</dbReference>
<protein>
    <recommendedName>
        <fullName evidence="3">DUF262 domain-containing protein</fullName>
    </recommendedName>
</protein>
<dbReference type="EMBL" id="LJCR01000118">
    <property type="protein sequence ID" value="KPV54078.1"/>
    <property type="molecule type" value="Genomic_DNA"/>
</dbReference>
<evidence type="ECO:0000313" key="2">
    <source>
        <dbReference type="Proteomes" id="UP000050509"/>
    </source>
</evidence>
<evidence type="ECO:0008006" key="3">
    <source>
        <dbReference type="Google" id="ProtNLM"/>
    </source>
</evidence>
<organism evidence="1 2">
    <name type="scientific">Kouleothrix aurantiaca</name>
    <dbReference type="NCBI Taxonomy" id="186479"/>
    <lineage>
        <taxon>Bacteria</taxon>
        <taxon>Bacillati</taxon>
        <taxon>Chloroflexota</taxon>
        <taxon>Chloroflexia</taxon>
        <taxon>Chloroflexales</taxon>
        <taxon>Roseiflexineae</taxon>
        <taxon>Roseiflexaceae</taxon>
        <taxon>Kouleothrix</taxon>
    </lineage>
</organism>